<keyword evidence="2" id="KW-0268">Exocytosis</keyword>
<dbReference type="InterPro" id="IPR036770">
    <property type="entry name" value="Ankyrin_rpt-contain_sf"/>
</dbReference>
<evidence type="ECO:0000256" key="3">
    <source>
        <dbReference type="ARBA" id="ARBA00022537"/>
    </source>
</evidence>
<dbReference type="InterPro" id="IPR002110">
    <property type="entry name" value="Ankyrin_rpt"/>
</dbReference>
<dbReference type="PROSITE" id="PS50088">
    <property type="entry name" value="ANK_REPEAT"/>
    <property type="match status" value="1"/>
</dbReference>
<dbReference type="EMBL" id="CP092863">
    <property type="protein sequence ID" value="UYV61361.1"/>
    <property type="molecule type" value="Genomic_DNA"/>
</dbReference>
<dbReference type="Proteomes" id="UP001235939">
    <property type="component" value="Chromosome 01"/>
</dbReference>
<organism evidence="7 8">
    <name type="scientific">Cordylochernes scorpioides</name>
    <dbReference type="NCBI Taxonomy" id="51811"/>
    <lineage>
        <taxon>Eukaryota</taxon>
        <taxon>Metazoa</taxon>
        <taxon>Ecdysozoa</taxon>
        <taxon>Arthropoda</taxon>
        <taxon>Chelicerata</taxon>
        <taxon>Arachnida</taxon>
        <taxon>Pseudoscorpiones</taxon>
        <taxon>Cheliferoidea</taxon>
        <taxon>Chernetidae</taxon>
        <taxon>Cordylochernes</taxon>
    </lineage>
</organism>
<dbReference type="Pfam" id="PF00023">
    <property type="entry name" value="Ank"/>
    <property type="match status" value="1"/>
</dbReference>
<evidence type="ECO:0000313" key="7">
    <source>
        <dbReference type="EMBL" id="UYV61361.1"/>
    </source>
</evidence>
<accession>A0ABY6JXL1</accession>
<gene>
    <name evidence="7" type="ORF">LAZ67_1004551</name>
</gene>
<keyword evidence="5" id="KW-1053">Target membrane</keyword>
<keyword evidence="4" id="KW-0638">Presynaptic neurotoxin</keyword>
<keyword evidence="3" id="KW-1052">Target cell membrane</keyword>
<name>A0ABY6JXL1_9ARAC</name>
<sequence length="81" mass="8490">MAGNTPLHTAVRACNEPVFHSLLGAAGLNLELQNKEGHTALWVALAGADSFDPSSLPALLIQRGANVDAVSSITGWWLSHT</sequence>
<evidence type="ECO:0000256" key="6">
    <source>
        <dbReference type="PROSITE-ProRule" id="PRU00023"/>
    </source>
</evidence>
<evidence type="ECO:0000256" key="1">
    <source>
        <dbReference type="ARBA" id="ARBA00004175"/>
    </source>
</evidence>
<keyword evidence="4" id="KW-0800">Toxin</keyword>
<proteinExistence type="predicted"/>
<dbReference type="Gene3D" id="1.25.40.20">
    <property type="entry name" value="Ankyrin repeat-containing domain"/>
    <property type="match status" value="1"/>
</dbReference>
<comment type="subcellular location">
    <subcellularLocation>
        <location evidence="1">Target cell membrane</location>
    </subcellularLocation>
</comment>
<keyword evidence="4" id="KW-0528">Neurotoxin</keyword>
<dbReference type="SUPFAM" id="SSF48403">
    <property type="entry name" value="Ankyrin repeat"/>
    <property type="match status" value="1"/>
</dbReference>
<evidence type="ECO:0000256" key="5">
    <source>
        <dbReference type="ARBA" id="ARBA00023298"/>
    </source>
</evidence>
<keyword evidence="6" id="KW-0040">ANK repeat</keyword>
<evidence type="ECO:0000313" key="8">
    <source>
        <dbReference type="Proteomes" id="UP001235939"/>
    </source>
</evidence>
<evidence type="ECO:0000256" key="2">
    <source>
        <dbReference type="ARBA" id="ARBA00022483"/>
    </source>
</evidence>
<keyword evidence="5" id="KW-0472">Membrane</keyword>
<protein>
    <submittedName>
        <fullName evidence="7">ANKFY1</fullName>
    </submittedName>
</protein>
<feature type="repeat" description="ANK" evidence="6">
    <location>
        <begin position="2"/>
        <end position="35"/>
    </location>
</feature>
<keyword evidence="8" id="KW-1185">Reference proteome</keyword>
<evidence type="ECO:0000256" key="4">
    <source>
        <dbReference type="ARBA" id="ARBA00023028"/>
    </source>
</evidence>
<reference evidence="7 8" key="1">
    <citation type="submission" date="2022-01" db="EMBL/GenBank/DDBJ databases">
        <title>A chromosomal length assembly of Cordylochernes scorpioides.</title>
        <authorList>
            <person name="Zeh D."/>
            <person name="Zeh J."/>
        </authorList>
    </citation>
    <scope>NUCLEOTIDE SEQUENCE [LARGE SCALE GENOMIC DNA]</scope>
    <source>
        <strain evidence="7">IN4F17</strain>
        <tissue evidence="7">Whole Body</tissue>
    </source>
</reference>